<dbReference type="GO" id="GO:0016832">
    <property type="term" value="F:aldehyde-lyase activity"/>
    <property type="evidence" value="ECO:0007669"/>
    <property type="project" value="TreeGrafter"/>
</dbReference>
<dbReference type="GO" id="GO:0005829">
    <property type="term" value="C:cytosol"/>
    <property type="evidence" value="ECO:0007669"/>
    <property type="project" value="TreeGrafter"/>
</dbReference>
<reference evidence="4 5" key="1">
    <citation type="submission" date="2014-06" db="EMBL/GenBank/DDBJ databases">
        <authorList>
            <person name="Urmite Genomes Urmite Genomes"/>
        </authorList>
    </citation>
    <scope>NUCLEOTIDE SEQUENCE [LARGE SCALE GENOMIC DNA]</scope>
</reference>
<dbReference type="SMART" id="SM01007">
    <property type="entry name" value="Aldolase_II"/>
    <property type="match status" value="1"/>
</dbReference>
<evidence type="ECO:0000313" key="5">
    <source>
        <dbReference type="Proteomes" id="UP000044071"/>
    </source>
</evidence>
<dbReference type="eggNOG" id="COG0235">
    <property type="taxonomic scope" value="Bacteria"/>
</dbReference>
<dbReference type="InterPro" id="IPR036409">
    <property type="entry name" value="Aldolase_II/adducin_N_sf"/>
</dbReference>
<dbReference type="AlphaFoldDB" id="A0A078L2S3"/>
<evidence type="ECO:0000256" key="1">
    <source>
        <dbReference type="ARBA" id="ARBA00022723"/>
    </source>
</evidence>
<evidence type="ECO:0000259" key="3">
    <source>
        <dbReference type="SMART" id="SM01007"/>
    </source>
</evidence>
<sequence>MHANTKEIISDLVVATRILVNEQVIDGFGHASVRDPCRSDRYFMTRDNFSWTDAEDYIIELDLDSNPCGSNRSGPSLERFIHGEIYRARPDVNAIVYTNSPVLIPFGVSKTPLRPLYHMCGFLAAGAPIFDIQHKHGKTNMLVQSSEIGRSLASSLGKSAVVLMRGHGATIVGSSLKEAVFRAVYATINARCQPIAMQLGEPKFLDHEEAVKTDELHHVVLSRPWDYWKSKL</sequence>
<dbReference type="InterPro" id="IPR050197">
    <property type="entry name" value="Aldolase_class_II_sugar_metab"/>
</dbReference>
<keyword evidence="5" id="KW-1185">Reference proteome</keyword>
<dbReference type="Pfam" id="PF00596">
    <property type="entry name" value="Aldolase_II"/>
    <property type="match status" value="1"/>
</dbReference>
<evidence type="ECO:0000313" key="4">
    <source>
        <dbReference type="EMBL" id="CDZ79471.1"/>
    </source>
</evidence>
<dbReference type="STRING" id="1034943.BN59_03789"/>
<dbReference type="Gene3D" id="3.40.225.10">
    <property type="entry name" value="Class II aldolase/adducin N-terminal domain"/>
    <property type="match status" value="1"/>
</dbReference>
<name>A0A078L2S3_9GAMM</name>
<dbReference type="GO" id="GO:0046872">
    <property type="term" value="F:metal ion binding"/>
    <property type="evidence" value="ECO:0007669"/>
    <property type="project" value="UniProtKB-KW"/>
</dbReference>
<dbReference type="RefSeq" id="WP_044012814.1">
    <property type="nucleotide sequence ID" value="NZ_CCVW01000005.1"/>
</dbReference>
<dbReference type="InterPro" id="IPR001303">
    <property type="entry name" value="Aldolase_II/adducin_N"/>
</dbReference>
<feature type="domain" description="Class II aldolase/adducin N-terminal" evidence="3">
    <location>
        <begin position="10"/>
        <end position="194"/>
    </location>
</feature>
<dbReference type="OrthoDB" id="8859181at2"/>
<accession>A0A078L2S3</accession>
<proteinExistence type="predicted"/>
<gene>
    <name evidence="4" type="ORF">BN59_03789</name>
</gene>
<keyword evidence="1" id="KW-0479">Metal-binding</keyword>
<evidence type="ECO:0000256" key="2">
    <source>
        <dbReference type="ARBA" id="ARBA00023239"/>
    </source>
</evidence>
<organism evidence="4 5">
    <name type="scientific">Legionella massiliensis</name>
    <dbReference type="NCBI Taxonomy" id="1034943"/>
    <lineage>
        <taxon>Bacteria</taxon>
        <taxon>Pseudomonadati</taxon>
        <taxon>Pseudomonadota</taxon>
        <taxon>Gammaproteobacteria</taxon>
        <taxon>Legionellales</taxon>
        <taxon>Legionellaceae</taxon>
        <taxon>Legionella</taxon>
    </lineage>
</organism>
<dbReference type="EMBL" id="CCSB01000005">
    <property type="protein sequence ID" value="CDZ79471.1"/>
    <property type="molecule type" value="Genomic_DNA"/>
</dbReference>
<dbReference type="GO" id="GO:0019323">
    <property type="term" value="P:pentose catabolic process"/>
    <property type="evidence" value="ECO:0007669"/>
    <property type="project" value="TreeGrafter"/>
</dbReference>
<dbReference type="PANTHER" id="PTHR22789:SF0">
    <property type="entry name" value="3-OXO-TETRONATE 4-PHOSPHATE DECARBOXYLASE-RELATED"/>
    <property type="match status" value="1"/>
</dbReference>
<dbReference type="SUPFAM" id="SSF53639">
    <property type="entry name" value="AraD/HMP-PK domain-like"/>
    <property type="match status" value="1"/>
</dbReference>
<keyword evidence="2" id="KW-0456">Lyase</keyword>
<dbReference type="PANTHER" id="PTHR22789">
    <property type="entry name" value="FUCULOSE PHOSPHATE ALDOLASE"/>
    <property type="match status" value="1"/>
</dbReference>
<dbReference type="Proteomes" id="UP000044071">
    <property type="component" value="Unassembled WGS sequence"/>
</dbReference>
<protein>
    <submittedName>
        <fullName evidence="4">L-ribulose-5-phosphate 4-epimerase</fullName>
    </submittedName>
</protein>